<name>A0A1F4NR05_UNCK3</name>
<protein>
    <recommendedName>
        <fullName evidence="5">Sortase</fullName>
    </recommendedName>
</protein>
<accession>A0A1F4NR05</accession>
<dbReference type="Gene3D" id="2.40.260.10">
    <property type="entry name" value="Sortase"/>
    <property type="match status" value="1"/>
</dbReference>
<sequence length="198" mass="22173">MKYNLPRLGRQIVGGLLVLVSLFVLINWQFFVTQVGFWWQRDVLHRVVTLAPIITGTPDTVQIPGLGITAPLVYVDDTDVRTFQTGLANGVVHYPDTANPGGPGNAFYFGHSSDYISKPGHYKTVFALLPQINLNDEILITNQQGRLFSYRVISKQIVSATATEWLDQGDNHRRLLTLQTSYPIGTALKRYIVQAEMN</sequence>
<organism evidence="3 4">
    <name type="scientific">candidate division Kazan bacterium RIFCSPLOWO2_01_FULL_45_19</name>
    <dbReference type="NCBI Taxonomy" id="1798538"/>
    <lineage>
        <taxon>Bacteria</taxon>
        <taxon>Bacteria division Kazan-3B-28</taxon>
    </lineage>
</organism>
<dbReference type="EMBL" id="METD01000001">
    <property type="protein sequence ID" value="OGB73851.1"/>
    <property type="molecule type" value="Genomic_DNA"/>
</dbReference>
<feature type="transmembrane region" description="Helical" evidence="2">
    <location>
        <begin position="12"/>
        <end position="31"/>
    </location>
</feature>
<gene>
    <name evidence="3" type="ORF">A3K51_03470</name>
</gene>
<evidence type="ECO:0000256" key="2">
    <source>
        <dbReference type="SAM" id="Phobius"/>
    </source>
</evidence>
<dbReference type="Proteomes" id="UP000178085">
    <property type="component" value="Unassembled WGS sequence"/>
</dbReference>
<proteinExistence type="predicted"/>
<dbReference type="SUPFAM" id="SSF63817">
    <property type="entry name" value="Sortase"/>
    <property type="match status" value="1"/>
</dbReference>
<evidence type="ECO:0000313" key="3">
    <source>
        <dbReference type="EMBL" id="OGB73851.1"/>
    </source>
</evidence>
<reference evidence="3 4" key="1">
    <citation type="journal article" date="2016" name="Nat. Commun.">
        <title>Thousands of microbial genomes shed light on interconnected biogeochemical processes in an aquifer system.</title>
        <authorList>
            <person name="Anantharaman K."/>
            <person name="Brown C.T."/>
            <person name="Hug L.A."/>
            <person name="Sharon I."/>
            <person name="Castelle C.J."/>
            <person name="Probst A.J."/>
            <person name="Thomas B.C."/>
            <person name="Singh A."/>
            <person name="Wilkins M.J."/>
            <person name="Karaoz U."/>
            <person name="Brodie E.L."/>
            <person name="Williams K.H."/>
            <person name="Hubbard S.S."/>
            <person name="Banfield J.F."/>
        </authorList>
    </citation>
    <scope>NUCLEOTIDE SEQUENCE [LARGE SCALE GENOMIC DNA]</scope>
</reference>
<keyword evidence="2" id="KW-0812">Transmembrane</keyword>
<dbReference type="GO" id="GO:0016787">
    <property type="term" value="F:hydrolase activity"/>
    <property type="evidence" value="ECO:0007669"/>
    <property type="project" value="UniProtKB-KW"/>
</dbReference>
<dbReference type="InterPro" id="IPR005754">
    <property type="entry name" value="Sortase"/>
</dbReference>
<evidence type="ECO:0008006" key="5">
    <source>
        <dbReference type="Google" id="ProtNLM"/>
    </source>
</evidence>
<keyword evidence="2" id="KW-1133">Transmembrane helix</keyword>
<comment type="caution">
    <text evidence="3">The sequence shown here is derived from an EMBL/GenBank/DDBJ whole genome shotgun (WGS) entry which is preliminary data.</text>
</comment>
<evidence type="ECO:0000256" key="1">
    <source>
        <dbReference type="ARBA" id="ARBA00022801"/>
    </source>
</evidence>
<dbReference type="InterPro" id="IPR023365">
    <property type="entry name" value="Sortase_dom-sf"/>
</dbReference>
<evidence type="ECO:0000313" key="4">
    <source>
        <dbReference type="Proteomes" id="UP000178085"/>
    </source>
</evidence>
<dbReference type="AlphaFoldDB" id="A0A1F4NR05"/>
<dbReference type="Pfam" id="PF04203">
    <property type="entry name" value="Sortase"/>
    <property type="match status" value="1"/>
</dbReference>
<keyword evidence="1" id="KW-0378">Hydrolase</keyword>
<keyword evidence="2" id="KW-0472">Membrane</keyword>